<dbReference type="SUPFAM" id="SSF111352">
    <property type="entry name" value="Ammonium transporter"/>
    <property type="match status" value="1"/>
</dbReference>
<reference evidence="8 9" key="1">
    <citation type="journal article" date="2013" name="Proc. Natl. Acad. Sci. U.S.A.">
        <title>The king cobra genome reveals dynamic gene evolution and adaptation in the snake venom system.</title>
        <authorList>
            <person name="Vonk F.J."/>
            <person name="Casewell N.R."/>
            <person name="Henkel C.V."/>
            <person name="Heimberg A.M."/>
            <person name="Jansen H.J."/>
            <person name="McCleary R.J."/>
            <person name="Kerkkamp H.M."/>
            <person name="Vos R.A."/>
            <person name="Guerreiro I."/>
            <person name="Calvete J.J."/>
            <person name="Wuster W."/>
            <person name="Woods A.E."/>
            <person name="Logan J.M."/>
            <person name="Harrison R.A."/>
            <person name="Castoe T.A."/>
            <person name="de Koning A.P."/>
            <person name="Pollock D.D."/>
            <person name="Yandell M."/>
            <person name="Calderon D."/>
            <person name="Renjifo C."/>
            <person name="Currier R.B."/>
            <person name="Salgado D."/>
            <person name="Pla D."/>
            <person name="Sanz L."/>
            <person name="Hyder A.S."/>
            <person name="Ribeiro J.M."/>
            <person name="Arntzen J.W."/>
            <person name="van den Thillart G.E."/>
            <person name="Boetzer M."/>
            <person name="Pirovano W."/>
            <person name="Dirks R.P."/>
            <person name="Spaink H.P."/>
            <person name="Duboule D."/>
            <person name="McGlinn E."/>
            <person name="Kini R.M."/>
            <person name="Richardson M.K."/>
        </authorList>
    </citation>
    <scope>NUCLEOTIDE SEQUENCE</scope>
    <source>
        <tissue evidence="8">Blood</tissue>
    </source>
</reference>
<evidence type="ECO:0000256" key="1">
    <source>
        <dbReference type="ARBA" id="ARBA00004141"/>
    </source>
</evidence>
<feature type="transmembrane region" description="Helical" evidence="6">
    <location>
        <begin position="224"/>
        <end position="243"/>
    </location>
</feature>
<dbReference type="PRINTS" id="PR00342">
    <property type="entry name" value="RHESUSRHD"/>
</dbReference>
<dbReference type="PANTHER" id="PTHR11730:SF43">
    <property type="entry name" value="BLOOD GROUP RH(CE) POLYPEPTIDE-RELATED"/>
    <property type="match status" value="1"/>
</dbReference>
<dbReference type="GO" id="GO:0008519">
    <property type="term" value="F:ammonium channel activity"/>
    <property type="evidence" value="ECO:0007669"/>
    <property type="project" value="InterPro"/>
</dbReference>
<evidence type="ECO:0000256" key="2">
    <source>
        <dbReference type="ARBA" id="ARBA00011036"/>
    </source>
</evidence>
<accession>V8P3F1</accession>
<dbReference type="GO" id="GO:0097272">
    <property type="term" value="P:ammonium homeostasis"/>
    <property type="evidence" value="ECO:0007669"/>
    <property type="project" value="TreeGrafter"/>
</dbReference>
<feature type="transmembrane region" description="Helical" evidence="6">
    <location>
        <begin position="313"/>
        <end position="333"/>
    </location>
</feature>
<dbReference type="Proteomes" id="UP000018936">
    <property type="component" value="Unassembled WGS sequence"/>
</dbReference>
<gene>
    <name evidence="8" type="ORF">L345_05715</name>
</gene>
<evidence type="ECO:0000256" key="6">
    <source>
        <dbReference type="SAM" id="Phobius"/>
    </source>
</evidence>
<dbReference type="EMBL" id="AZIM01001007">
    <property type="protein sequence ID" value="ETE68491.1"/>
    <property type="molecule type" value="Genomic_DNA"/>
</dbReference>
<keyword evidence="3 6" id="KW-0812">Transmembrane</keyword>
<feature type="transmembrane region" description="Helical" evidence="6">
    <location>
        <begin position="130"/>
        <end position="148"/>
    </location>
</feature>
<keyword evidence="9" id="KW-1185">Reference proteome</keyword>
<dbReference type="OrthoDB" id="534912at2759"/>
<feature type="transmembrane region" description="Helical" evidence="6">
    <location>
        <begin position="193"/>
        <end position="212"/>
    </location>
</feature>
<dbReference type="InterPro" id="IPR029020">
    <property type="entry name" value="Ammonium/urea_transptr"/>
</dbReference>
<evidence type="ECO:0000256" key="3">
    <source>
        <dbReference type="ARBA" id="ARBA00022692"/>
    </source>
</evidence>
<comment type="caution">
    <text evidence="8">The sequence shown here is derived from an EMBL/GenBank/DDBJ whole genome shotgun (WGS) entry which is preliminary data.</text>
</comment>
<proteinExistence type="inferred from homology"/>
<organism evidence="8 9">
    <name type="scientific">Ophiophagus hannah</name>
    <name type="common">King cobra</name>
    <name type="synonym">Naja hannah</name>
    <dbReference type="NCBI Taxonomy" id="8665"/>
    <lineage>
        <taxon>Eukaryota</taxon>
        <taxon>Metazoa</taxon>
        <taxon>Chordata</taxon>
        <taxon>Craniata</taxon>
        <taxon>Vertebrata</taxon>
        <taxon>Euteleostomi</taxon>
        <taxon>Lepidosauria</taxon>
        <taxon>Squamata</taxon>
        <taxon>Bifurcata</taxon>
        <taxon>Unidentata</taxon>
        <taxon>Episquamata</taxon>
        <taxon>Toxicofera</taxon>
        <taxon>Serpentes</taxon>
        <taxon>Colubroidea</taxon>
        <taxon>Elapidae</taxon>
        <taxon>Elapinae</taxon>
        <taxon>Ophiophagus</taxon>
    </lineage>
</organism>
<feature type="transmembrane region" description="Helical" evidence="6">
    <location>
        <begin position="277"/>
        <end position="297"/>
    </location>
</feature>
<evidence type="ECO:0000313" key="9">
    <source>
        <dbReference type="Proteomes" id="UP000018936"/>
    </source>
</evidence>
<dbReference type="InterPro" id="IPR002229">
    <property type="entry name" value="RhesusRHD"/>
</dbReference>
<name>V8P3F1_OPHHA</name>
<evidence type="ECO:0000256" key="5">
    <source>
        <dbReference type="ARBA" id="ARBA00023136"/>
    </source>
</evidence>
<feature type="transmembrane region" description="Helical" evidence="6">
    <location>
        <begin position="34"/>
        <end position="57"/>
    </location>
</feature>
<dbReference type="AlphaFoldDB" id="V8P3F1"/>
<feature type="transmembrane region" description="Helical" evidence="6">
    <location>
        <begin position="154"/>
        <end position="173"/>
    </location>
</feature>
<keyword evidence="4 6" id="KW-1133">Transmembrane helix</keyword>
<dbReference type="InterPro" id="IPR024041">
    <property type="entry name" value="NH4_transpt_AmtB-like_dom"/>
</dbReference>
<dbReference type="PANTHER" id="PTHR11730">
    <property type="entry name" value="AMMONIUM TRANSPORTER"/>
    <property type="match status" value="1"/>
</dbReference>
<feature type="transmembrane region" description="Helical" evidence="6">
    <location>
        <begin position="69"/>
        <end position="88"/>
    </location>
</feature>
<comment type="similarity">
    <text evidence="2">Belongs to the ammonium transporter (TC 2.A.49) family. Rh subfamily.</text>
</comment>
<dbReference type="Pfam" id="PF00909">
    <property type="entry name" value="Ammonium_transp"/>
    <property type="match status" value="1"/>
</dbReference>
<keyword evidence="5 6" id="KW-0472">Membrane</keyword>
<comment type="subcellular location">
    <subcellularLocation>
        <location evidence="1">Membrane</location>
        <topology evidence="1">Multi-pass membrane protein</topology>
    </subcellularLocation>
</comment>
<dbReference type="GO" id="GO:0005886">
    <property type="term" value="C:plasma membrane"/>
    <property type="evidence" value="ECO:0007669"/>
    <property type="project" value="InterPro"/>
</dbReference>
<feature type="transmembrane region" description="Helical" evidence="6">
    <location>
        <begin position="100"/>
        <end position="123"/>
    </location>
</feature>
<feature type="non-terminal residue" evidence="8">
    <location>
        <position position="1"/>
    </location>
</feature>
<evidence type="ECO:0000259" key="7">
    <source>
        <dbReference type="Pfam" id="PF00909"/>
    </source>
</evidence>
<feature type="transmembrane region" description="Helical" evidence="6">
    <location>
        <begin position="255"/>
        <end position="271"/>
    </location>
</feature>
<evidence type="ECO:0000256" key="4">
    <source>
        <dbReference type="ARBA" id="ARBA00022989"/>
    </source>
</evidence>
<evidence type="ECO:0000313" key="8">
    <source>
        <dbReference type="EMBL" id="ETE68491.1"/>
    </source>
</evidence>
<protein>
    <recommendedName>
        <fullName evidence="7">Ammonium transporter AmtB-like domain-containing protein</fullName>
    </recommendedName>
</protein>
<sequence length="620" mass="70486">MSVIYEETPINEDVTDCRLLEPTMSSQYLPNLRIRLPVLLLLLEAALILIFGFFVSYDHSQILARDYPVFQDVNLMVIFGFAYFLAFLHRYGFSSIGFNLLLAALGVHILTAIMSITTVLISTGAILGKVNLMQLIWMAMIEVTVFTIESHVSVMHTHLFGAYFGLMVSWMLYHSSLSQKAEKERSRPISDMFAVLGTLFLWIFWPSFNSALITEEDKKRTAIYNTYFVMATSTIAAFSLSMATSKNGKLSMAHIQNATLAGGVALGFSASNIQQPWIAMVLGLAAGTISVLGMAYLQKHLDPAFNIHDTCGVLYTFGLPSLLGGIIHIIVILTNHSKNLSVFGYSALIEVGALSLSLFLSLFSGLLTGFILTCKLWKTPPVTKYFDDQVYWEATIFNVKKPRVEKSQVERNKNGNKFKEKKALKSKLCCSNETQSKLTMSIIMYIINPNKECKAFLPKENKSILKEDCYSWINWWFVLFVCGKKELFYQIPEEFIYLQNLTLFFCHDNLFASFLIDKIKILFKAFYFKLHNNMRQTRMIIRVAKGRRSTHSEHLTFSRNPDIFQSSKKPRFSANSGIETPPLKEVCKYSYSHTLQITSALIQWEFSPMNTNFGLHINKM</sequence>
<feature type="domain" description="Ammonium transporter AmtB-like" evidence="7">
    <location>
        <begin position="118"/>
        <end position="372"/>
    </location>
</feature>
<feature type="non-terminal residue" evidence="8">
    <location>
        <position position="620"/>
    </location>
</feature>
<dbReference type="Gene3D" id="1.10.3430.10">
    <property type="entry name" value="Ammonium transporter AmtB like domains"/>
    <property type="match status" value="1"/>
</dbReference>